<name>A0ABS2R739_9BACI</name>
<dbReference type="InterPro" id="IPR006179">
    <property type="entry name" value="5_nucleotidase/apyrase"/>
</dbReference>
<evidence type="ECO:0000256" key="7">
    <source>
        <dbReference type="ARBA" id="ARBA00022729"/>
    </source>
</evidence>
<dbReference type="InterPro" id="IPR004843">
    <property type="entry name" value="Calcineurin-like_PHP"/>
</dbReference>
<keyword evidence="8 11" id="KW-0547">Nucleotide-binding</keyword>
<dbReference type="SUPFAM" id="SSF55816">
    <property type="entry name" value="5'-nucleotidase (syn. UDP-sugar hydrolase), C-terminal domain"/>
    <property type="match status" value="1"/>
</dbReference>
<dbReference type="InterPro" id="IPR008334">
    <property type="entry name" value="5'-Nucleotdase_C"/>
</dbReference>
<dbReference type="GO" id="GO:0008663">
    <property type="term" value="F:2',3'-cyclic-nucleotide 2'-phosphodiesterase activity"/>
    <property type="evidence" value="ECO:0007669"/>
    <property type="project" value="UniProtKB-EC"/>
</dbReference>
<dbReference type="Pfam" id="PF02872">
    <property type="entry name" value="5_nucleotid_C"/>
    <property type="match status" value="1"/>
</dbReference>
<evidence type="ECO:0000256" key="6">
    <source>
        <dbReference type="ARBA" id="ARBA00022723"/>
    </source>
</evidence>
<accession>A0ABS2R739</accession>
<evidence type="ECO:0000256" key="3">
    <source>
        <dbReference type="ARBA" id="ARBA00001968"/>
    </source>
</evidence>
<evidence type="ECO:0000313" key="15">
    <source>
        <dbReference type="Proteomes" id="UP000823485"/>
    </source>
</evidence>
<protein>
    <submittedName>
        <fullName evidence="14">2',3'-cyclic-nucleotide 2'-phosphodiesterase/3'-nucleotidase</fullName>
        <ecNumber evidence="14">3.1.3.6</ecNumber>
        <ecNumber evidence="14">3.1.4.16</ecNumber>
    </submittedName>
</protein>
<sequence length="527" mass="59365">MEKVKLVILQTSDVHGNIFPIHYGTNGYADVGLGKISTLVQAERKKNNHTLLIDNGDLIQGTPLTYQYVRSDSKNNLPNPMVVVLNELQYDAGVLGNHEFNYGMEVLEAAISQSRYPWLSANIVSSADGTPYFGKPYMVKRYANGLKVAVLGLTTPYIPYWEKPEHIQGLAFDDPVETAKKWVPFLKEKKQADVIIISYHGGFERDLDTGEPIEKITRENQGYRLCHEVEGIDVLLTGHQHRQIAGKKVNGVIVLQPGSSGSFLGKAEMELEKRDGKWTVIHKDSELLPVVGVPEDEAVLEKVKIYEEITQQWLDQPIGIIEGDMRVNDALEIRLGDHPLIEFINKVQMDAAGVDISATALFDNESPGFPENVTMRDVVSNYIYPNTLKVVRITGKDMKDALERSASYFKQYKGGKIEVNPTFTIPKPQHYNYDMWEGIEYTINISKPEGERIVKLLYKGAPVKPDAHYDVVMSNYRAGGGGQYFMFQGKPVIKEITTDVSELIANYLLERKKVKATVNHNWKVIYD</sequence>
<evidence type="ECO:0000256" key="11">
    <source>
        <dbReference type="RuleBase" id="RU362119"/>
    </source>
</evidence>
<keyword evidence="10" id="KW-0511">Multifunctional enzyme</keyword>
<evidence type="ECO:0000256" key="8">
    <source>
        <dbReference type="ARBA" id="ARBA00022741"/>
    </source>
</evidence>
<dbReference type="EMBL" id="JAFBFH010000007">
    <property type="protein sequence ID" value="MBM7714406.1"/>
    <property type="molecule type" value="Genomic_DNA"/>
</dbReference>
<evidence type="ECO:0000256" key="1">
    <source>
        <dbReference type="ARBA" id="ARBA00000527"/>
    </source>
</evidence>
<dbReference type="Proteomes" id="UP000823485">
    <property type="component" value="Unassembled WGS sequence"/>
</dbReference>
<dbReference type="EC" id="3.1.3.6" evidence="14"/>
<organism evidence="14 15">
    <name type="scientific">Siminovitchia thermophila</name>
    <dbReference type="NCBI Taxonomy" id="1245522"/>
    <lineage>
        <taxon>Bacteria</taxon>
        <taxon>Bacillati</taxon>
        <taxon>Bacillota</taxon>
        <taxon>Bacilli</taxon>
        <taxon>Bacillales</taxon>
        <taxon>Bacillaceae</taxon>
        <taxon>Siminovitchia</taxon>
    </lineage>
</organism>
<evidence type="ECO:0000256" key="9">
    <source>
        <dbReference type="ARBA" id="ARBA00022801"/>
    </source>
</evidence>
<dbReference type="InterPro" id="IPR006146">
    <property type="entry name" value="5'-Nucleotdase_CS"/>
</dbReference>
<dbReference type="EC" id="3.1.4.16" evidence="14"/>
<dbReference type="Gene3D" id="3.60.21.10">
    <property type="match status" value="1"/>
</dbReference>
<comment type="similarity">
    <text evidence="5 11">Belongs to the 5'-nucleotidase family.</text>
</comment>
<keyword evidence="7" id="KW-0732">Signal</keyword>
<feature type="domain" description="5'-Nucleotidase C-terminal" evidence="13">
    <location>
        <begin position="332"/>
        <end position="488"/>
    </location>
</feature>
<dbReference type="InterPro" id="IPR029052">
    <property type="entry name" value="Metallo-depent_PP-like"/>
</dbReference>
<dbReference type="Gene3D" id="3.90.780.10">
    <property type="entry name" value="5'-Nucleotidase, C-terminal domain"/>
    <property type="match status" value="1"/>
</dbReference>
<evidence type="ECO:0000256" key="5">
    <source>
        <dbReference type="ARBA" id="ARBA00006654"/>
    </source>
</evidence>
<proteinExistence type="inferred from homology"/>
<reference evidence="14 15" key="1">
    <citation type="submission" date="2021-01" db="EMBL/GenBank/DDBJ databases">
        <title>Genomic Encyclopedia of Type Strains, Phase IV (KMG-IV): sequencing the most valuable type-strain genomes for metagenomic binning, comparative biology and taxonomic classification.</title>
        <authorList>
            <person name="Goeker M."/>
        </authorList>
    </citation>
    <scope>NUCLEOTIDE SEQUENCE [LARGE SCALE GENOMIC DNA]</scope>
    <source>
        <strain evidence="14 15">DSM 105453</strain>
    </source>
</reference>
<keyword evidence="15" id="KW-1185">Reference proteome</keyword>
<keyword evidence="9 11" id="KW-0378">Hydrolase</keyword>
<comment type="caution">
    <text evidence="14">The sequence shown here is derived from an EMBL/GenBank/DDBJ whole genome shotgun (WGS) entry which is preliminary data.</text>
</comment>
<evidence type="ECO:0000256" key="2">
    <source>
        <dbReference type="ARBA" id="ARBA00001730"/>
    </source>
</evidence>
<dbReference type="CDD" id="cd07410">
    <property type="entry name" value="MPP_CpdB_N"/>
    <property type="match status" value="1"/>
</dbReference>
<evidence type="ECO:0000259" key="13">
    <source>
        <dbReference type="Pfam" id="PF02872"/>
    </source>
</evidence>
<comment type="catalytic activity">
    <reaction evidence="2">
        <text>a nucleoside 2',3'-cyclic phosphate + H2O = a nucleoside 3'-phosphate + H(+)</text>
        <dbReference type="Rhea" id="RHEA:19621"/>
        <dbReference type="ChEBI" id="CHEBI:15377"/>
        <dbReference type="ChEBI" id="CHEBI:15378"/>
        <dbReference type="ChEBI" id="CHEBI:66949"/>
        <dbReference type="ChEBI" id="CHEBI:66954"/>
        <dbReference type="EC" id="3.1.4.16"/>
    </reaction>
</comment>
<dbReference type="RefSeq" id="WP_077109696.1">
    <property type="nucleotide sequence ID" value="NZ_JAFBFH010000007.1"/>
</dbReference>
<keyword evidence="6" id="KW-0479">Metal-binding</keyword>
<dbReference type="GO" id="GO:0008254">
    <property type="term" value="F:3'-nucleotidase activity"/>
    <property type="evidence" value="ECO:0007669"/>
    <property type="project" value="UniProtKB-EC"/>
</dbReference>
<comment type="subcellular location">
    <subcellularLocation>
        <location evidence="4">Cell envelope</location>
    </subcellularLocation>
</comment>
<comment type="catalytic activity">
    <reaction evidence="1">
        <text>a ribonucleoside 3'-phosphate + H2O = a ribonucleoside + phosphate</text>
        <dbReference type="Rhea" id="RHEA:10144"/>
        <dbReference type="ChEBI" id="CHEBI:13197"/>
        <dbReference type="ChEBI" id="CHEBI:15377"/>
        <dbReference type="ChEBI" id="CHEBI:18254"/>
        <dbReference type="ChEBI" id="CHEBI:43474"/>
        <dbReference type="EC" id="3.1.3.6"/>
    </reaction>
</comment>
<comment type="cofactor">
    <cofactor evidence="3">
        <name>a divalent metal cation</name>
        <dbReference type="ChEBI" id="CHEBI:60240"/>
    </cofactor>
</comment>
<feature type="domain" description="Calcineurin-like phosphoesterase" evidence="12">
    <location>
        <begin position="7"/>
        <end position="242"/>
    </location>
</feature>
<dbReference type="PANTHER" id="PTHR11575">
    <property type="entry name" value="5'-NUCLEOTIDASE-RELATED"/>
    <property type="match status" value="1"/>
</dbReference>
<evidence type="ECO:0000313" key="14">
    <source>
        <dbReference type="EMBL" id="MBM7714406.1"/>
    </source>
</evidence>
<dbReference type="SUPFAM" id="SSF56300">
    <property type="entry name" value="Metallo-dependent phosphatases"/>
    <property type="match status" value="1"/>
</dbReference>
<evidence type="ECO:0000256" key="4">
    <source>
        <dbReference type="ARBA" id="ARBA00004196"/>
    </source>
</evidence>
<gene>
    <name evidence="14" type="ORF">JOC94_001378</name>
</gene>
<evidence type="ECO:0000256" key="10">
    <source>
        <dbReference type="ARBA" id="ARBA00023268"/>
    </source>
</evidence>
<dbReference type="Pfam" id="PF00149">
    <property type="entry name" value="Metallophos"/>
    <property type="match status" value="1"/>
</dbReference>
<dbReference type="PROSITE" id="PS00786">
    <property type="entry name" value="5_NUCLEOTIDASE_2"/>
    <property type="match status" value="1"/>
</dbReference>
<dbReference type="PANTHER" id="PTHR11575:SF6">
    <property type="entry name" value="2',3'-CYCLIC-NUCLEOTIDE 2'-PHOSPHODIESTERASE_3'-NUCLEOTIDASE"/>
    <property type="match status" value="1"/>
</dbReference>
<dbReference type="InterPro" id="IPR041827">
    <property type="entry name" value="CpdB_N"/>
</dbReference>
<dbReference type="PRINTS" id="PR01607">
    <property type="entry name" value="APYRASEFAMLY"/>
</dbReference>
<dbReference type="InterPro" id="IPR036907">
    <property type="entry name" value="5'-Nucleotdase_C_sf"/>
</dbReference>
<evidence type="ECO:0000259" key="12">
    <source>
        <dbReference type="Pfam" id="PF00149"/>
    </source>
</evidence>